<dbReference type="PANTHER" id="PTHR33121:SF23">
    <property type="entry name" value="CYCLIC DI-GMP PHOSPHODIESTERASE PDEB"/>
    <property type="match status" value="1"/>
</dbReference>
<evidence type="ECO:0000313" key="7">
    <source>
        <dbReference type="Proteomes" id="UP001198163"/>
    </source>
</evidence>
<accession>A0AAE3EIQ2</accession>
<dbReference type="Proteomes" id="UP001198163">
    <property type="component" value="Unassembled WGS sequence"/>
</dbReference>
<feature type="domain" description="GGDEF" evidence="5">
    <location>
        <begin position="301"/>
        <end position="443"/>
    </location>
</feature>
<dbReference type="InterPro" id="IPR035919">
    <property type="entry name" value="EAL_sf"/>
</dbReference>
<dbReference type="PANTHER" id="PTHR33121">
    <property type="entry name" value="CYCLIC DI-GMP PHOSPHODIESTERASE PDEF"/>
    <property type="match status" value="1"/>
</dbReference>
<dbReference type="Pfam" id="PF00990">
    <property type="entry name" value="GGDEF"/>
    <property type="match status" value="1"/>
</dbReference>
<dbReference type="InterPro" id="IPR000014">
    <property type="entry name" value="PAS"/>
</dbReference>
<gene>
    <name evidence="6" type="ORF">K7J14_13695</name>
</gene>
<evidence type="ECO:0000259" key="3">
    <source>
        <dbReference type="PROSITE" id="PS50112"/>
    </source>
</evidence>
<dbReference type="Pfam" id="PF00072">
    <property type="entry name" value="Response_reg"/>
    <property type="match status" value="1"/>
</dbReference>
<reference evidence="6" key="1">
    <citation type="submission" date="2021-08" db="EMBL/GenBank/DDBJ databases">
        <title>Comparative analyses of Brucepasteria parasyntrophica and Teretinema zuelzerae.</title>
        <authorList>
            <person name="Song Y."/>
            <person name="Brune A."/>
        </authorList>
    </citation>
    <scope>NUCLEOTIDE SEQUENCE</scope>
    <source>
        <strain evidence="6">DSM 1903</strain>
    </source>
</reference>
<dbReference type="Pfam" id="PF00989">
    <property type="entry name" value="PAS"/>
    <property type="match status" value="1"/>
</dbReference>
<dbReference type="Pfam" id="PF00563">
    <property type="entry name" value="EAL"/>
    <property type="match status" value="1"/>
</dbReference>
<dbReference type="InterPro" id="IPR043128">
    <property type="entry name" value="Rev_trsase/Diguanyl_cyclase"/>
</dbReference>
<dbReference type="InterPro" id="IPR013767">
    <property type="entry name" value="PAS_fold"/>
</dbReference>
<evidence type="ECO:0000259" key="2">
    <source>
        <dbReference type="PROSITE" id="PS50110"/>
    </source>
</evidence>
<dbReference type="SMART" id="SM00267">
    <property type="entry name" value="GGDEF"/>
    <property type="match status" value="1"/>
</dbReference>
<feature type="domain" description="PAS" evidence="3">
    <location>
        <begin position="132"/>
        <end position="173"/>
    </location>
</feature>
<feature type="domain" description="EAL" evidence="4">
    <location>
        <begin position="454"/>
        <end position="703"/>
    </location>
</feature>
<feature type="domain" description="Response regulatory" evidence="2">
    <location>
        <begin position="5"/>
        <end position="120"/>
    </location>
</feature>
<dbReference type="GO" id="GO:0006355">
    <property type="term" value="P:regulation of DNA-templated transcription"/>
    <property type="evidence" value="ECO:0007669"/>
    <property type="project" value="InterPro"/>
</dbReference>
<evidence type="ECO:0000313" key="6">
    <source>
        <dbReference type="EMBL" id="MCD1655745.1"/>
    </source>
</evidence>
<dbReference type="InterPro" id="IPR035965">
    <property type="entry name" value="PAS-like_dom_sf"/>
</dbReference>
<dbReference type="PROSITE" id="PS50883">
    <property type="entry name" value="EAL"/>
    <property type="match status" value="1"/>
</dbReference>
<keyword evidence="7" id="KW-1185">Reference proteome</keyword>
<name>A0AAE3EIQ2_9SPIR</name>
<feature type="modified residue" description="4-aspartylphosphate" evidence="1">
    <location>
        <position position="55"/>
    </location>
</feature>
<dbReference type="InterPro" id="IPR029787">
    <property type="entry name" value="Nucleotide_cyclase"/>
</dbReference>
<dbReference type="InterPro" id="IPR011006">
    <property type="entry name" value="CheY-like_superfamily"/>
</dbReference>
<dbReference type="SMART" id="SM00448">
    <property type="entry name" value="REC"/>
    <property type="match status" value="1"/>
</dbReference>
<dbReference type="SUPFAM" id="SSF52172">
    <property type="entry name" value="CheY-like"/>
    <property type="match status" value="1"/>
</dbReference>
<protein>
    <submittedName>
        <fullName evidence="6">EAL domain-containing protein</fullName>
    </submittedName>
</protein>
<comment type="caution">
    <text evidence="6">The sequence shown here is derived from an EMBL/GenBank/DDBJ whole genome shotgun (WGS) entry which is preliminary data.</text>
</comment>
<evidence type="ECO:0000259" key="4">
    <source>
        <dbReference type="PROSITE" id="PS50883"/>
    </source>
</evidence>
<evidence type="ECO:0000259" key="5">
    <source>
        <dbReference type="PROSITE" id="PS50887"/>
    </source>
</evidence>
<dbReference type="CDD" id="cd01948">
    <property type="entry name" value="EAL"/>
    <property type="match status" value="1"/>
</dbReference>
<dbReference type="SUPFAM" id="SSF141868">
    <property type="entry name" value="EAL domain-like"/>
    <property type="match status" value="1"/>
</dbReference>
<dbReference type="AlphaFoldDB" id="A0AAE3EIQ2"/>
<dbReference type="InterPro" id="IPR000160">
    <property type="entry name" value="GGDEF_dom"/>
</dbReference>
<dbReference type="NCBIfam" id="TIGR00229">
    <property type="entry name" value="sensory_box"/>
    <property type="match status" value="1"/>
</dbReference>
<dbReference type="EMBL" id="JAINWA010000003">
    <property type="protein sequence ID" value="MCD1655745.1"/>
    <property type="molecule type" value="Genomic_DNA"/>
</dbReference>
<proteinExistence type="predicted"/>
<keyword evidence="1" id="KW-0597">Phosphoprotein</keyword>
<dbReference type="CDD" id="cd01949">
    <property type="entry name" value="GGDEF"/>
    <property type="match status" value="1"/>
</dbReference>
<dbReference type="NCBIfam" id="TIGR00254">
    <property type="entry name" value="GGDEF"/>
    <property type="match status" value="1"/>
</dbReference>
<dbReference type="CDD" id="cd17534">
    <property type="entry name" value="REC_DC-like"/>
    <property type="match status" value="1"/>
</dbReference>
<evidence type="ECO:0000256" key="1">
    <source>
        <dbReference type="PROSITE-ProRule" id="PRU00169"/>
    </source>
</evidence>
<dbReference type="SUPFAM" id="SSF55073">
    <property type="entry name" value="Nucleotide cyclase"/>
    <property type="match status" value="1"/>
</dbReference>
<dbReference type="Gene3D" id="3.30.450.20">
    <property type="entry name" value="PAS domain"/>
    <property type="match status" value="1"/>
</dbReference>
<dbReference type="GO" id="GO:0000160">
    <property type="term" value="P:phosphorelay signal transduction system"/>
    <property type="evidence" value="ECO:0007669"/>
    <property type="project" value="InterPro"/>
</dbReference>
<dbReference type="InterPro" id="IPR050706">
    <property type="entry name" value="Cyclic-di-GMP_PDE-like"/>
</dbReference>
<dbReference type="Gene3D" id="3.30.70.270">
    <property type="match status" value="1"/>
</dbReference>
<dbReference type="SUPFAM" id="SSF55785">
    <property type="entry name" value="PYP-like sensor domain (PAS domain)"/>
    <property type="match status" value="1"/>
</dbReference>
<dbReference type="SMART" id="SM00052">
    <property type="entry name" value="EAL"/>
    <property type="match status" value="1"/>
</dbReference>
<dbReference type="RefSeq" id="WP_230757472.1">
    <property type="nucleotide sequence ID" value="NZ_JAINWA010000003.1"/>
</dbReference>
<sequence>MSRESIFIVEDERIIAMDLQHRLERMGYRVCGSASDANAAILGIRDLKPDLVLMDIVLQGPIDGIEIALTIKNELRIPVIFLSAYTDNATIDRAKEAGPMGFILKPFKERELATVIEMALFKSRADNRIRENEQLFSAILKSTTDAILVVDQEKRIVFLNPEAQEILETTEEDARTKRVEDFFTLSEMESGEPFPLPTLSENRKVLKIRNLRLTNRNNNSYVVEMTLNHELSPESGAKGSQSDGSAGGTSILSFKDISRLHEMTDAIKYQSSHDTLTGLLNRNEIALRLNEAISSPGARAKPAEVLFIDIDHFRVVNDSCGTQAGDRLLQETAQRIRAFMGAQDYAARCSGDDFILVHFPDPDNPERLGSVARDTVDIAQGLIMETRKDLFRWNGKEYPISLSIAIVPLDGTFHTEHDVMIAGTQTVYNTHESGGNHYSVFSQGSTQIKARASISEWITRIHEALRENRFRLFYQPILPLEATNTQHKLEILIRMIGVDGEIIQPGEFIPIAEHYNLMPAIDRWVIRESFAAVARIQKANGPLAKSIFCINLSGSSLLDESIIGYIMENAEETGVSPECICLEVTETSAILNLGSASRFITMLKEQGFTFALDDFGSGFSSFNYLKNLPVDYLKIDGCFIRNMDRDEVDYTMVQAISSMCKVLGLKTIGEFAENDTIIGQLRTIGVDYAQGYGISKPVPLEEA</sequence>
<organism evidence="6 7">
    <name type="scientific">Teretinema zuelzerae</name>
    <dbReference type="NCBI Taxonomy" id="156"/>
    <lineage>
        <taxon>Bacteria</taxon>
        <taxon>Pseudomonadati</taxon>
        <taxon>Spirochaetota</taxon>
        <taxon>Spirochaetia</taxon>
        <taxon>Spirochaetales</taxon>
        <taxon>Treponemataceae</taxon>
        <taxon>Teretinema</taxon>
    </lineage>
</organism>
<dbReference type="Gene3D" id="3.20.20.450">
    <property type="entry name" value="EAL domain"/>
    <property type="match status" value="1"/>
</dbReference>
<dbReference type="InterPro" id="IPR001633">
    <property type="entry name" value="EAL_dom"/>
</dbReference>
<dbReference type="PROSITE" id="PS50112">
    <property type="entry name" value="PAS"/>
    <property type="match status" value="1"/>
</dbReference>
<dbReference type="Gene3D" id="3.40.50.2300">
    <property type="match status" value="1"/>
</dbReference>
<dbReference type="PROSITE" id="PS50110">
    <property type="entry name" value="RESPONSE_REGULATORY"/>
    <property type="match status" value="1"/>
</dbReference>
<dbReference type="InterPro" id="IPR001789">
    <property type="entry name" value="Sig_transdc_resp-reg_receiver"/>
</dbReference>
<dbReference type="GO" id="GO:0071111">
    <property type="term" value="F:cyclic-guanylate-specific phosphodiesterase activity"/>
    <property type="evidence" value="ECO:0007669"/>
    <property type="project" value="InterPro"/>
</dbReference>
<dbReference type="SMART" id="SM00091">
    <property type="entry name" value="PAS"/>
    <property type="match status" value="1"/>
</dbReference>
<dbReference type="PROSITE" id="PS50887">
    <property type="entry name" value="GGDEF"/>
    <property type="match status" value="1"/>
</dbReference>